<evidence type="ECO:0000256" key="1">
    <source>
        <dbReference type="ARBA" id="ARBA00006110"/>
    </source>
</evidence>
<dbReference type="GO" id="GO:0032545">
    <property type="term" value="C:CURI complex"/>
    <property type="evidence" value="ECO:0007669"/>
    <property type="project" value="TreeGrafter"/>
</dbReference>
<sequence>MAPKKSSIPKTVADFIVLPLTLPALPGLPESCADAKHYLYIKPHEPSHATARDEQSLFISNVPFDANEDNIRALFTEQLGGLRVANVEFDSSVPAQASSKRWKDVKNNEDGDKRGKKRKRDEEVVAEGVVEDDESRLPNTWPSELRRGGSCAIVVFVDKSSAHGAMKAVKKAAKESKEVRWKGGDGLGGERYKKHHALRYPSKEALQSSINAYLTQFNRAETARNRLRKKQRSVPDAEGFVTVTRGGRAGPARIEDAERKKTELEERRKKNGAKDDFYRFQTREKRKDAENELRRAFEKDRRRVLDLRARRGRLRPEV</sequence>
<dbReference type="CDD" id="cd12950">
    <property type="entry name" value="RRP7_Rrp7p"/>
    <property type="match status" value="1"/>
</dbReference>
<dbReference type="InterPro" id="IPR012677">
    <property type="entry name" value="Nucleotide-bd_a/b_plait_sf"/>
</dbReference>
<keyword evidence="6" id="KW-1185">Reference proteome</keyword>
<protein>
    <recommendedName>
        <fullName evidence="7">Ribosomal RNA-processing protein 7</fullName>
    </recommendedName>
</protein>
<dbReference type="GO" id="GO:0000028">
    <property type="term" value="P:ribosomal small subunit assembly"/>
    <property type="evidence" value="ECO:0007669"/>
    <property type="project" value="TreeGrafter"/>
</dbReference>
<comment type="similarity">
    <text evidence="1">Belongs to the RRP7 family.</text>
</comment>
<evidence type="ECO:0000259" key="3">
    <source>
        <dbReference type="Pfam" id="PF12923"/>
    </source>
</evidence>
<feature type="compositionally biased region" description="Basic and acidic residues" evidence="2">
    <location>
        <begin position="253"/>
        <end position="277"/>
    </location>
</feature>
<dbReference type="Gene3D" id="6.10.250.1770">
    <property type="match status" value="1"/>
</dbReference>
<proteinExistence type="inferred from homology"/>
<dbReference type="GO" id="GO:0006364">
    <property type="term" value="P:rRNA processing"/>
    <property type="evidence" value="ECO:0007669"/>
    <property type="project" value="TreeGrafter"/>
</dbReference>
<dbReference type="Pfam" id="PF12923">
    <property type="entry name" value="RRP7"/>
    <property type="match status" value="1"/>
</dbReference>
<accession>A0A9P4QUY7</accession>
<comment type="caution">
    <text evidence="5">The sequence shown here is derived from an EMBL/GenBank/DDBJ whole genome shotgun (WGS) entry which is preliminary data.</text>
</comment>
<dbReference type="EMBL" id="ML996193">
    <property type="protein sequence ID" value="KAF2731569.1"/>
    <property type="molecule type" value="Genomic_DNA"/>
</dbReference>
<feature type="region of interest" description="Disordered" evidence="2">
    <location>
        <begin position="96"/>
        <end position="126"/>
    </location>
</feature>
<feature type="region of interest" description="Disordered" evidence="2">
    <location>
        <begin position="248"/>
        <end position="277"/>
    </location>
</feature>
<evidence type="ECO:0000313" key="6">
    <source>
        <dbReference type="Proteomes" id="UP000799444"/>
    </source>
</evidence>
<dbReference type="InterPro" id="IPR040446">
    <property type="entry name" value="RRP7"/>
</dbReference>
<reference evidence="5" key="1">
    <citation type="journal article" date="2020" name="Stud. Mycol.">
        <title>101 Dothideomycetes genomes: a test case for predicting lifestyles and emergence of pathogens.</title>
        <authorList>
            <person name="Haridas S."/>
            <person name="Albert R."/>
            <person name="Binder M."/>
            <person name="Bloem J."/>
            <person name="Labutti K."/>
            <person name="Salamov A."/>
            <person name="Andreopoulos B."/>
            <person name="Baker S."/>
            <person name="Barry K."/>
            <person name="Bills G."/>
            <person name="Bluhm B."/>
            <person name="Cannon C."/>
            <person name="Castanera R."/>
            <person name="Culley D."/>
            <person name="Daum C."/>
            <person name="Ezra D."/>
            <person name="Gonzalez J."/>
            <person name="Henrissat B."/>
            <person name="Kuo A."/>
            <person name="Liang C."/>
            <person name="Lipzen A."/>
            <person name="Lutzoni F."/>
            <person name="Magnuson J."/>
            <person name="Mondo S."/>
            <person name="Nolan M."/>
            <person name="Ohm R."/>
            <person name="Pangilinan J."/>
            <person name="Park H.-J."/>
            <person name="Ramirez L."/>
            <person name="Alfaro M."/>
            <person name="Sun H."/>
            <person name="Tritt A."/>
            <person name="Yoshinaga Y."/>
            <person name="Zwiers L.-H."/>
            <person name="Turgeon B."/>
            <person name="Goodwin S."/>
            <person name="Spatafora J."/>
            <person name="Crous P."/>
            <person name="Grigoriev I."/>
        </authorList>
    </citation>
    <scope>NUCLEOTIDE SEQUENCE</scope>
    <source>
        <strain evidence="5">CBS 125425</strain>
    </source>
</reference>
<feature type="compositionally biased region" description="Basic and acidic residues" evidence="2">
    <location>
        <begin position="101"/>
        <end position="113"/>
    </location>
</feature>
<dbReference type="OrthoDB" id="5390at2759"/>
<evidence type="ECO:0000256" key="2">
    <source>
        <dbReference type="SAM" id="MobiDB-lite"/>
    </source>
</evidence>
<dbReference type="PANTHER" id="PTHR13191:SF0">
    <property type="entry name" value="RIBOSOMAL RNA-PROCESSING PROTEIN 7 HOMOLOG A-RELATED"/>
    <property type="match status" value="1"/>
</dbReference>
<dbReference type="InterPro" id="IPR024326">
    <property type="entry name" value="RRP7_C"/>
</dbReference>
<gene>
    <name evidence="5" type="ORF">EJ04DRAFT_498481</name>
</gene>
<feature type="domain" description="Rrp7 RRM-like N-terminal" evidence="4">
    <location>
        <begin position="14"/>
        <end position="195"/>
    </location>
</feature>
<evidence type="ECO:0000259" key="4">
    <source>
        <dbReference type="Pfam" id="PF17799"/>
    </source>
</evidence>
<dbReference type="Pfam" id="PF17799">
    <property type="entry name" value="RRM_Rrp7"/>
    <property type="match status" value="1"/>
</dbReference>
<name>A0A9P4QUY7_9PLEO</name>
<evidence type="ECO:0000313" key="5">
    <source>
        <dbReference type="EMBL" id="KAF2731569.1"/>
    </source>
</evidence>
<dbReference type="GO" id="GO:0034456">
    <property type="term" value="C:UTP-C complex"/>
    <property type="evidence" value="ECO:0007669"/>
    <property type="project" value="TreeGrafter"/>
</dbReference>
<dbReference type="InterPro" id="IPR040447">
    <property type="entry name" value="RRM_Rrp7"/>
</dbReference>
<dbReference type="Proteomes" id="UP000799444">
    <property type="component" value="Unassembled WGS sequence"/>
</dbReference>
<dbReference type="AlphaFoldDB" id="A0A9P4QUY7"/>
<feature type="domain" description="Ribosomal RNA-processing protein 7 C-terminal" evidence="3">
    <location>
        <begin position="199"/>
        <end position="316"/>
    </location>
</feature>
<organism evidence="5 6">
    <name type="scientific">Polyplosphaeria fusca</name>
    <dbReference type="NCBI Taxonomy" id="682080"/>
    <lineage>
        <taxon>Eukaryota</taxon>
        <taxon>Fungi</taxon>
        <taxon>Dikarya</taxon>
        <taxon>Ascomycota</taxon>
        <taxon>Pezizomycotina</taxon>
        <taxon>Dothideomycetes</taxon>
        <taxon>Pleosporomycetidae</taxon>
        <taxon>Pleosporales</taxon>
        <taxon>Tetraplosphaeriaceae</taxon>
        <taxon>Polyplosphaeria</taxon>
    </lineage>
</organism>
<evidence type="ECO:0008006" key="7">
    <source>
        <dbReference type="Google" id="ProtNLM"/>
    </source>
</evidence>
<dbReference type="Gene3D" id="3.30.70.330">
    <property type="match status" value="1"/>
</dbReference>
<dbReference type="PANTHER" id="PTHR13191">
    <property type="entry name" value="RIBOSOMAL RNA PROCESSING PROTEIN 7-RELATED"/>
    <property type="match status" value="1"/>
</dbReference>